<keyword evidence="13" id="KW-0698">rRNA processing</keyword>
<dbReference type="PROSITE" id="PS51689">
    <property type="entry name" value="SAM_RNA_A_N6_MT"/>
    <property type="match status" value="1"/>
</dbReference>
<dbReference type="GO" id="GO:0000179">
    <property type="term" value="F:rRNA (adenine-N6,N6-)-dimethyltransferase activity"/>
    <property type="evidence" value="ECO:0007669"/>
    <property type="project" value="UniProtKB-UniRule"/>
</dbReference>
<dbReference type="FunFam" id="2.40.30.20:FF:000004">
    <property type="entry name" value="Riboflavin synthase, alpha subunit"/>
    <property type="match status" value="1"/>
</dbReference>
<evidence type="ECO:0000259" key="32">
    <source>
        <dbReference type="PROSITE" id="PS51177"/>
    </source>
</evidence>
<dbReference type="InterPro" id="IPR001783">
    <property type="entry name" value="Lumazine-bd"/>
</dbReference>
<dbReference type="EC" id="2.7.8.8" evidence="9"/>
<keyword evidence="14 29" id="KW-0489">Methyltransferase</keyword>
<dbReference type="InterPro" id="IPR017938">
    <property type="entry name" value="Riboflavin_synthase-like_b-brl"/>
</dbReference>
<dbReference type="InterPro" id="IPR048254">
    <property type="entry name" value="CDP_ALCOHOL_P_TRANSF_CS"/>
</dbReference>
<evidence type="ECO:0000256" key="1">
    <source>
        <dbReference type="ARBA" id="ARBA00000287"/>
    </source>
</evidence>
<feature type="domain" description="Lumazine-binding" evidence="32">
    <location>
        <begin position="605"/>
        <end position="700"/>
    </location>
</feature>
<feature type="binding site" evidence="29">
    <location>
        <position position="905"/>
    </location>
    <ligand>
        <name>S-adenosyl-L-methionine</name>
        <dbReference type="ChEBI" id="CHEBI:59789"/>
    </ligand>
</feature>
<dbReference type="InterPro" id="IPR004533">
    <property type="entry name" value="CDP-diaglyc--ser_O-PTrfase"/>
</dbReference>
<dbReference type="OrthoDB" id="10061965at2759"/>
<comment type="subcellular location">
    <subcellularLocation>
        <location evidence="5">Endomembrane system</location>
    </subcellularLocation>
    <subcellularLocation>
        <location evidence="4">Membrane</location>
        <topology evidence="4">Multi-pass membrane protein</topology>
    </subcellularLocation>
</comment>
<keyword evidence="12" id="KW-0444">Lipid biosynthesis</keyword>
<keyword evidence="27" id="KW-1208">Phospholipid metabolism</keyword>
<dbReference type="NCBIfam" id="TIGR00755">
    <property type="entry name" value="ksgA"/>
    <property type="match status" value="1"/>
</dbReference>
<dbReference type="InterPro" id="IPR023366">
    <property type="entry name" value="ATP_synth_asu-like_sf"/>
</dbReference>
<keyword evidence="26" id="KW-0456">Lyase</keyword>
<comment type="catalytic activity">
    <reaction evidence="2">
        <text>2 6,7-dimethyl-8-(1-D-ribityl)lumazine + H(+) = 5-amino-6-(D-ribitylamino)uracil + riboflavin</text>
        <dbReference type="Rhea" id="RHEA:20772"/>
        <dbReference type="ChEBI" id="CHEBI:15378"/>
        <dbReference type="ChEBI" id="CHEBI:15934"/>
        <dbReference type="ChEBI" id="CHEBI:57986"/>
        <dbReference type="ChEBI" id="CHEBI:58201"/>
        <dbReference type="EC" id="2.5.1.9"/>
    </reaction>
</comment>
<gene>
    <name evidence="33" type="ORF">C1SCF055_LOCUS264</name>
</gene>
<feature type="transmembrane region" description="Helical" evidence="31">
    <location>
        <begin position="537"/>
        <end position="554"/>
    </location>
</feature>
<comment type="similarity">
    <text evidence="7 30">Belongs to the CDP-alcohol phosphatidyltransferase class-I family.</text>
</comment>
<dbReference type="Gene3D" id="1.20.120.1760">
    <property type="match status" value="1"/>
</dbReference>
<feature type="transmembrane region" description="Helical" evidence="31">
    <location>
        <begin position="325"/>
        <end position="351"/>
    </location>
</feature>
<evidence type="ECO:0000256" key="27">
    <source>
        <dbReference type="ARBA" id="ARBA00023264"/>
    </source>
</evidence>
<dbReference type="HAMAP" id="MF_00607">
    <property type="entry name" value="16SrRNA_methyltr_A"/>
    <property type="match status" value="1"/>
</dbReference>
<evidence type="ECO:0000256" key="31">
    <source>
        <dbReference type="SAM" id="Phobius"/>
    </source>
</evidence>
<evidence type="ECO:0000256" key="3">
    <source>
        <dbReference type="ARBA" id="ARBA00002803"/>
    </source>
</evidence>
<dbReference type="Gene3D" id="2.40.30.20">
    <property type="match status" value="2"/>
</dbReference>
<feature type="transmembrane region" description="Helical" evidence="31">
    <location>
        <begin position="103"/>
        <end position="124"/>
    </location>
</feature>
<keyword evidence="17 29" id="KW-0949">S-adenosyl-L-methionine</keyword>
<dbReference type="InterPro" id="IPR000462">
    <property type="entry name" value="CDP-OH_P_trans"/>
</dbReference>
<feature type="transmembrane region" description="Helical" evidence="31">
    <location>
        <begin position="130"/>
        <end position="148"/>
    </location>
</feature>
<dbReference type="InterPro" id="IPR033175">
    <property type="entry name" value="PSD-A"/>
</dbReference>
<dbReference type="Pfam" id="PF00398">
    <property type="entry name" value="RrnaAD"/>
    <property type="match status" value="1"/>
</dbReference>
<evidence type="ECO:0000256" key="18">
    <source>
        <dbReference type="ARBA" id="ARBA00022692"/>
    </source>
</evidence>
<evidence type="ECO:0000256" key="17">
    <source>
        <dbReference type="ARBA" id="ARBA00022691"/>
    </source>
</evidence>
<dbReference type="SUPFAM" id="SSF53335">
    <property type="entry name" value="S-adenosyl-L-methionine-dependent methyltransferases"/>
    <property type="match status" value="1"/>
</dbReference>
<dbReference type="SUPFAM" id="SSF63380">
    <property type="entry name" value="Riboflavin synthase domain-like"/>
    <property type="match status" value="2"/>
</dbReference>
<evidence type="ECO:0000256" key="22">
    <source>
        <dbReference type="ARBA" id="ARBA00022989"/>
    </source>
</evidence>
<dbReference type="GO" id="GO:0003723">
    <property type="term" value="F:RNA binding"/>
    <property type="evidence" value="ECO:0007669"/>
    <property type="project" value="UniProtKB-UniRule"/>
</dbReference>
<feature type="binding site" evidence="29">
    <location>
        <position position="872"/>
    </location>
    <ligand>
        <name>S-adenosyl-L-methionine</name>
        <dbReference type="ChEBI" id="CHEBI:59789"/>
    </ligand>
</feature>
<reference evidence="33" key="1">
    <citation type="submission" date="2022-10" db="EMBL/GenBank/DDBJ databases">
        <authorList>
            <person name="Chen Y."/>
            <person name="Dougan E. K."/>
            <person name="Chan C."/>
            <person name="Rhodes N."/>
            <person name="Thang M."/>
        </authorList>
    </citation>
    <scope>NUCLEOTIDE SEQUENCE</scope>
</reference>
<feature type="binding site" evidence="29">
    <location>
        <position position="801"/>
    </location>
    <ligand>
        <name>S-adenosyl-L-methionine</name>
        <dbReference type="ChEBI" id="CHEBI:59789"/>
    </ligand>
</feature>
<evidence type="ECO:0000256" key="26">
    <source>
        <dbReference type="ARBA" id="ARBA00023239"/>
    </source>
</evidence>
<proteinExistence type="inferred from homology"/>
<evidence type="ECO:0000256" key="24">
    <source>
        <dbReference type="ARBA" id="ARBA00023136"/>
    </source>
</evidence>
<name>A0A9P1FCJ1_9DINO</name>
<dbReference type="GO" id="GO:0012505">
    <property type="term" value="C:endomembrane system"/>
    <property type="evidence" value="ECO:0007669"/>
    <property type="project" value="UniProtKB-SubCell"/>
</dbReference>
<evidence type="ECO:0000256" key="20">
    <source>
        <dbReference type="ARBA" id="ARBA00022793"/>
    </source>
</evidence>
<feature type="binding site" evidence="29">
    <location>
        <position position="847"/>
    </location>
    <ligand>
        <name>S-adenosyl-L-methionine</name>
        <dbReference type="ChEBI" id="CHEBI:59789"/>
    </ligand>
</feature>
<evidence type="ECO:0000256" key="16">
    <source>
        <dbReference type="ARBA" id="ARBA00022679"/>
    </source>
</evidence>
<dbReference type="InterPro" id="IPR026017">
    <property type="entry name" value="Lumazine-bd_dom"/>
</dbReference>
<dbReference type="GO" id="GO:0004746">
    <property type="term" value="F:riboflavin synthase activity"/>
    <property type="evidence" value="ECO:0007669"/>
    <property type="project" value="UniProtKB-EC"/>
</dbReference>
<accession>A0A9P1FCJ1</accession>
<evidence type="ECO:0000256" key="25">
    <source>
        <dbReference type="ARBA" id="ARBA00023209"/>
    </source>
</evidence>
<evidence type="ECO:0000256" key="10">
    <source>
        <dbReference type="ARBA" id="ARBA00013950"/>
    </source>
</evidence>
<dbReference type="InterPro" id="IPR023165">
    <property type="entry name" value="rRNA_Ade_diMease-like_C"/>
</dbReference>
<feature type="transmembrane region" description="Helical" evidence="31">
    <location>
        <begin position="363"/>
        <end position="383"/>
    </location>
</feature>
<dbReference type="InterPro" id="IPR029063">
    <property type="entry name" value="SAM-dependent_MTases_sf"/>
</dbReference>
<dbReference type="GO" id="GO:0016020">
    <property type="term" value="C:membrane"/>
    <property type="evidence" value="ECO:0007669"/>
    <property type="project" value="UniProtKB-SubCell"/>
</dbReference>
<evidence type="ECO:0000256" key="6">
    <source>
        <dbReference type="ARBA" id="ARBA00004887"/>
    </source>
</evidence>
<keyword evidence="19" id="KW-0677">Repeat</keyword>
<dbReference type="GO" id="GO:0008654">
    <property type="term" value="P:phospholipid biosynthetic process"/>
    <property type="evidence" value="ECO:0007669"/>
    <property type="project" value="UniProtKB-KW"/>
</dbReference>
<dbReference type="NCBIfam" id="TIGR00473">
    <property type="entry name" value="pssA"/>
    <property type="match status" value="1"/>
</dbReference>
<dbReference type="NCBIfam" id="TIGR00187">
    <property type="entry name" value="ribE"/>
    <property type="match status" value="1"/>
</dbReference>
<evidence type="ECO:0000256" key="5">
    <source>
        <dbReference type="ARBA" id="ARBA00004308"/>
    </source>
</evidence>
<evidence type="ECO:0000313" key="35">
    <source>
        <dbReference type="Proteomes" id="UP001152797"/>
    </source>
</evidence>
<dbReference type="InterPro" id="IPR020596">
    <property type="entry name" value="rRNA_Ade_Mease_Trfase_CS"/>
</dbReference>
<dbReference type="NCBIfam" id="NF006767">
    <property type="entry name" value="PRK09289.1"/>
    <property type="match status" value="1"/>
</dbReference>
<keyword evidence="18 31" id="KW-0812">Transmembrane</keyword>
<dbReference type="Pfam" id="PF00677">
    <property type="entry name" value="Lum_binding"/>
    <property type="match status" value="2"/>
</dbReference>
<dbReference type="EMBL" id="CAMXCT010000001">
    <property type="protein sequence ID" value="CAI3971674.1"/>
    <property type="molecule type" value="Genomic_DNA"/>
</dbReference>
<sequence>MKDDFTASRPEEVTPLPANLNSVQPGGGVCYQIELMWGHLRRWYLSRFRSKYVSHMRQLRKGSSRGANHRILDPRDLKYCRNQCTCEWDDEDNPFAWRDGIPLAHWGLGEVVLMGGLLLIFTALLAASPWPITAVVPLVLLAFVLYFFRDPHRHVPQQPGLLVSPADGTVAEVTPIEHDPFVGGPAVRIGIFLSVFNVHINRAPVRSQVLRLEYHPGLFLNALDTESAIRNENLWIGLQSVEAPECRYVVRQIAGLIARRIVCELRPGEIVERGHKFGMIKFGSRTELIVPHDDDCEVKVKVGDRVQGGATIMERRNRAMRPLRTVNVLPTMFTLGNLVCGFFAIVVAARVDVPDPQMTDPTDWTNCMLSACLILLAMVFDALDGQLARLAGTDSDFGAQLDSLCDVVSFGVAPAFLLVKICPDFTYLHREQVWLIAATYVACAALRLARFTVETTEDDDHQMFRGLPSPAAAGTIASFAIMFYSLRHAGVDLRLGPQADNLIQAMLPFYTLLIAMLMVSPVPYPHPVNQWLRGNRSFSHVVTLVFAVFMIAFFRTYAFPLVMSVFVTVPAVQWVYGGSRSRRDALDLIYLRLVSQFRCLVRIEMFTGLVEQLAEVVKVEDLSPGRKFTLEVGAMASETAIGDSVALNGCCLTVVNIDSTRLAFEAGPETLDRTNLGELSPGSSVNVERALQVGNRLGGHIVTGHIDASGTLVERIEDGEWSTCWFEVPHELTRQMASKGSIAIDGVSLTLVDVTEDRFSVMLIPHTLEVTTLGKMAPGTRVNLETDVLAKYVQRHGQNFMIDMNLQRLLLDAADLNALDVVLEVGTGTAGLTVHLARRAAAVVTVEVDRLLAQLASEELFDYPNVTLLKQDALRNKNHIDPIVFETVKQQLAVSPDRTFKLVANLPYNVATPIISNMLSSETIPSVMVVTIQKELGERIMARPSTKDYSALSIWIQSQCRVELIRVLPPSAFWPRPKVSSAIIRIDYDPELAGRIVDLDFFHMFVRALFFHRRKFLRSVIASAFKKQIEKTEVDDILNQMGFANDTRAEQLDVETIIAMAEVFRQRLGETS</sequence>
<keyword evidence="20" id="KW-0210">Decarboxylase</keyword>
<dbReference type="GO" id="GO:0003882">
    <property type="term" value="F:CDP-diacylglycerol-serine O-phosphatidyltransferase activity"/>
    <property type="evidence" value="ECO:0007669"/>
    <property type="project" value="UniProtKB-EC"/>
</dbReference>
<keyword evidence="16 29" id="KW-0808">Transferase</keyword>
<dbReference type="EC" id="2.5.1.9" evidence="8"/>
<keyword evidence="35" id="KW-1185">Reference proteome</keyword>
<comment type="function">
    <text evidence="3">Catalyzes the dismutation of two molecules of 6,7-dimethyl-8-ribityllumazine, resulting in the formation of riboflavin and 5-amino-6-(D-ribitylamino)uracil.</text>
</comment>
<keyword evidence="24 31" id="KW-0472">Membrane</keyword>
<comment type="caution">
    <text evidence="33">The sequence shown here is derived from an EMBL/GenBank/DDBJ whole genome shotgun (WGS) entry which is preliminary data.</text>
</comment>
<dbReference type="CDD" id="cd02440">
    <property type="entry name" value="AdoMet_MTases"/>
    <property type="match status" value="1"/>
</dbReference>
<keyword evidence="21 29" id="KW-0694">RNA-binding</keyword>
<dbReference type="GO" id="GO:0004609">
    <property type="term" value="F:phosphatidylserine decarboxylase activity"/>
    <property type="evidence" value="ECO:0007669"/>
    <property type="project" value="InterPro"/>
</dbReference>
<comment type="catalytic activity">
    <reaction evidence="1">
        <text>a CDP-1,2-diacyl-sn-glycerol + L-serine = a 1,2-diacyl-sn-glycero-3-phospho-L-serine + CMP + H(+)</text>
        <dbReference type="Rhea" id="RHEA:16913"/>
        <dbReference type="ChEBI" id="CHEBI:15378"/>
        <dbReference type="ChEBI" id="CHEBI:33384"/>
        <dbReference type="ChEBI" id="CHEBI:57262"/>
        <dbReference type="ChEBI" id="CHEBI:58332"/>
        <dbReference type="ChEBI" id="CHEBI:60377"/>
        <dbReference type="EC" id="2.7.8.8"/>
    </reaction>
</comment>
<evidence type="ECO:0000256" key="2">
    <source>
        <dbReference type="ARBA" id="ARBA00000968"/>
    </source>
</evidence>
<evidence type="ECO:0000313" key="33">
    <source>
        <dbReference type="EMBL" id="CAI3971674.1"/>
    </source>
</evidence>
<reference evidence="34" key="2">
    <citation type="submission" date="2024-04" db="EMBL/GenBank/DDBJ databases">
        <authorList>
            <person name="Chen Y."/>
            <person name="Shah S."/>
            <person name="Dougan E. K."/>
            <person name="Thang M."/>
            <person name="Chan C."/>
        </authorList>
    </citation>
    <scope>NUCLEOTIDE SEQUENCE [LARGE SCALE GENOMIC DNA]</scope>
</reference>
<feature type="binding site" evidence="29">
    <location>
        <position position="799"/>
    </location>
    <ligand>
        <name>S-adenosyl-L-methionine</name>
        <dbReference type="ChEBI" id="CHEBI:59789"/>
    </ligand>
</feature>
<dbReference type="PANTHER" id="PTHR21098">
    <property type="entry name" value="RIBOFLAVIN SYNTHASE ALPHA CHAIN"/>
    <property type="match status" value="1"/>
</dbReference>
<feature type="binding site" evidence="29">
    <location>
        <position position="826"/>
    </location>
    <ligand>
        <name>S-adenosyl-L-methionine</name>
        <dbReference type="ChEBI" id="CHEBI:59789"/>
    </ligand>
</feature>
<keyword evidence="25" id="KW-0594">Phospholipid biosynthesis</keyword>
<dbReference type="EMBL" id="CAMXCT020000001">
    <property type="protein sequence ID" value="CAL1125049.1"/>
    <property type="molecule type" value="Genomic_DNA"/>
</dbReference>
<dbReference type="CDD" id="cd00402">
    <property type="entry name" value="Riboflavin_synthase_like"/>
    <property type="match status" value="1"/>
</dbReference>
<keyword evidence="15" id="KW-0686">Riboflavin biosynthesis</keyword>
<evidence type="ECO:0000256" key="8">
    <source>
        <dbReference type="ARBA" id="ARBA00012827"/>
    </source>
</evidence>
<keyword evidence="23" id="KW-0443">Lipid metabolism</keyword>
<dbReference type="NCBIfam" id="NF009566">
    <property type="entry name" value="PRK13020.1"/>
    <property type="match status" value="1"/>
</dbReference>
<evidence type="ECO:0000256" key="4">
    <source>
        <dbReference type="ARBA" id="ARBA00004141"/>
    </source>
</evidence>
<dbReference type="InterPro" id="IPR001737">
    <property type="entry name" value="KsgA/Erm"/>
</dbReference>
<dbReference type="FunFam" id="2.40.30.20:FF:000003">
    <property type="entry name" value="Riboflavin synthase, alpha subunit"/>
    <property type="match status" value="1"/>
</dbReference>
<evidence type="ECO:0000256" key="13">
    <source>
        <dbReference type="ARBA" id="ARBA00022552"/>
    </source>
</evidence>
<evidence type="ECO:0000256" key="15">
    <source>
        <dbReference type="ARBA" id="ARBA00022619"/>
    </source>
</evidence>
<dbReference type="Proteomes" id="UP001152797">
    <property type="component" value="Unassembled WGS sequence"/>
</dbReference>
<comment type="similarity">
    <text evidence="29">Belongs to the class I-like SAM-binding methyltransferase superfamily. rRNA adenine N(6)-methyltransferase family.</text>
</comment>
<dbReference type="PANTHER" id="PTHR21098:SF12">
    <property type="entry name" value="RIBOFLAVIN SYNTHASE"/>
    <property type="match status" value="1"/>
</dbReference>
<evidence type="ECO:0000256" key="23">
    <source>
        <dbReference type="ARBA" id="ARBA00023098"/>
    </source>
</evidence>
<keyword evidence="22 31" id="KW-1133">Transmembrane helix</keyword>
<feature type="domain" description="Lumazine-binding" evidence="32">
    <location>
        <begin position="701"/>
        <end position="797"/>
    </location>
</feature>
<evidence type="ECO:0000256" key="9">
    <source>
        <dbReference type="ARBA" id="ARBA00013174"/>
    </source>
</evidence>
<dbReference type="Pfam" id="PF01066">
    <property type="entry name" value="CDP-OH_P_transf"/>
    <property type="match status" value="1"/>
</dbReference>
<dbReference type="Pfam" id="PF02666">
    <property type="entry name" value="PS_Dcarbxylase"/>
    <property type="match status" value="1"/>
</dbReference>
<evidence type="ECO:0000256" key="29">
    <source>
        <dbReference type="PROSITE-ProRule" id="PRU01026"/>
    </source>
</evidence>
<dbReference type="PROSITE" id="PS00379">
    <property type="entry name" value="CDP_ALCOHOL_P_TRANSF"/>
    <property type="match status" value="1"/>
</dbReference>
<dbReference type="Gene3D" id="3.40.50.150">
    <property type="entry name" value="Vaccinia Virus protein VP39"/>
    <property type="match status" value="1"/>
</dbReference>
<organism evidence="33">
    <name type="scientific">Cladocopium goreaui</name>
    <dbReference type="NCBI Taxonomy" id="2562237"/>
    <lineage>
        <taxon>Eukaryota</taxon>
        <taxon>Sar</taxon>
        <taxon>Alveolata</taxon>
        <taxon>Dinophyceae</taxon>
        <taxon>Suessiales</taxon>
        <taxon>Symbiodiniaceae</taxon>
        <taxon>Cladocopium</taxon>
    </lineage>
</organism>
<feature type="transmembrane region" description="Helical" evidence="31">
    <location>
        <begin position="469"/>
        <end position="486"/>
    </location>
</feature>
<feature type="transmembrane region" description="Helical" evidence="31">
    <location>
        <begin position="507"/>
        <end position="525"/>
    </location>
</feature>
<evidence type="ECO:0000256" key="19">
    <source>
        <dbReference type="ARBA" id="ARBA00022737"/>
    </source>
</evidence>
<dbReference type="Gene3D" id="1.10.8.100">
    <property type="entry name" value="Ribosomal RNA adenine dimethylase-like, domain 2"/>
    <property type="match status" value="1"/>
</dbReference>
<dbReference type="PROSITE" id="PS51177">
    <property type="entry name" value="LUMAZINE_BIND"/>
    <property type="match status" value="2"/>
</dbReference>
<dbReference type="GO" id="GO:0009231">
    <property type="term" value="P:riboflavin biosynthetic process"/>
    <property type="evidence" value="ECO:0007669"/>
    <property type="project" value="UniProtKB-KW"/>
</dbReference>
<evidence type="ECO:0000256" key="21">
    <source>
        <dbReference type="ARBA" id="ARBA00022884"/>
    </source>
</evidence>
<dbReference type="InterPro" id="IPR043130">
    <property type="entry name" value="CDP-OH_PTrfase_TM_dom"/>
</dbReference>
<comment type="pathway">
    <text evidence="6">Cofactor biosynthesis; riboflavin biosynthesis; riboflavin from 2-hydroxy-3-oxobutyl phosphate and 5-amino-6-(D-ribitylamino)uracil: step 2/2.</text>
</comment>
<dbReference type="SMART" id="SM00650">
    <property type="entry name" value="rADc"/>
    <property type="match status" value="1"/>
</dbReference>
<evidence type="ECO:0000256" key="7">
    <source>
        <dbReference type="ARBA" id="ARBA00010441"/>
    </source>
</evidence>
<dbReference type="HAMAP" id="MF_00664">
    <property type="entry name" value="PS_decarb_PSD_A"/>
    <property type="match status" value="1"/>
</dbReference>
<protein>
    <recommendedName>
        <fullName evidence="11">CDP-diacylglycerol--serine O-phosphatidyltransferase</fullName>
        <ecNumber evidence="8">2.5.1.9</ecNumber>
        <ecNumber evidence="9">2.7.8.8</ecNumber>
    </recommendedName>
    <alternativeName>
        <fullName evidence="28">Phosphatidylserine synthase</fullName>
    </alternativeName>
    <alternativeName>
        <fullName evidence="10">Riboflavin synthase</fullName>
    </alternativeName>
</protein>
<evidence type="ECO:0000256" key="28">
    <source>
        <dbReference type="ARBA" id="ARBA00032361"/>
    </source>
</evidence>
<dbReference type="PROSITE" id="PS01131">
    <property type="entry name" value="RRNA_A_DIMETH"/>
    <property type="match status" value="1"/>
</dbReference>
<evidence type="ECO:0000256" key="11">
    <source>
        <dbReference type="ARBA" id="ARBA00017171"/>
    </source>
</evidence>
<dbReference type="InterPro" id="IPR020598">
    <property type="entry name" value="rRNA_Ade_methylase_Trfase_N"/>
</dbReference>
<dbReference type="InterPro" id="IPR003817">
    <property type="entry name" value="PS_Dcarbxylase"/>
</dbReference>
<evidence type="ECO:0000313" key="34">
    <source>
        <dbReference type="EMBL" id="CAL1125049.1"/>
    </source>
</evidence>
<evidence type="ECO:0000256" key="12">
    <source>
        <dbReference type="ARBA" id="ARBA00022516"/>
    </source>
</evidence>
<dbReference type="EMBL" id="CAMXCT030000001">
    <property type="protein sequence ID" value="CAL4758986.1"/>
    <property type="molecule type" value="Genomic_DNA"/>
</dbReference>
<evidence type="ECO:0000256" key="30">
    <source>
        <dbReference type="RuleBase" id="RU003750"/>
    </source>
</evidence>
<dbReference type="InterPro" id="IPR011530">
    <property type="entry name" value="rRNA_adenine_dimethylase"/>
</dbReference>
<evidence type="ECO:0000256" key="14">
    <source>
        <dbReference type="ARBA" id="ARBA00022603"/>
    </source>
</evidence>
<dbReference type="AlphaFoldDB" id="A0A9P1FCJ1"/>